<evidence type="ECO:0000256" key="1">
    <source>
        <dbReference type="SAM" id="MobiDB-lite"/>
    </source>
</evidence>
<evidence type="ECO:0000313" key="3">
    <source>
        <dbReference type="EMBL" id="PIN20957.1"/>
    </source>
</evidence>
<dbReference type="OrthoDB" id="275278at2759"/>
<keyword evidence="2" id="KW-0812">Transmembrane</keyword>
<dbReference type="Proteomes" id="UP000231279">
    <property type="component" value="Unassembled WGS sequence"/>
</dbReference>
<protein>
    <submittedName>
        <fullName evidence="3">Uncharacterized protein</fullName>
    </submittedName>
</protein>
<keyword evidence="2" id="KW-1133">Transmembrane helix</keyword>
<evidence type="ECO:0000256" key="2">
    <source>
        <dbReference type="SAM" id="Phobius"/>
    </source>
</evidence>
<comment type="caution">
    <text evidence="3">The sequence shown here is derived from an EMBL/GenBank/DDBJ whole genome shotgun (WGS) entry which is preliminary data.</text>
</comment>
<feature type="region of interest" description="Disordered" evidence="1">
    <location>
        <begin position="506"/>
        <end position="527"/>
    </location>
</feature>
<sequence length="713" mass="80390">MASNVYLRSSIFCNPKAVVSEDRLTFKSKINGKEQERHWPAKNALPKQMLLKNSSTSQKLSLKWIPLGALSSMALDWESGESGVLEDEHSLMKSQSNEVEFNRVDHLVWVLHESARSFSDAVQTLEFARTGPPVAMAWNGVDVNGWHKYIAYQVAAYALLKAVIEVELFLSHNRCNNPSPVHKILSPNADFLRDHIESQLNTRNPKLVQWFQMVELPRVAGLFMPLFKKWSAEYAGSGVAGTIMAITCCCAAGKLGSGRLSCSSFSNSIEDALVELMNMAHDLVSVDKLHQLATEAGFEEDFLCHFGRKILPSKNIEDIEFWIGLVQRKLSVAFQRESVIKGRHNLSDKIQENSLATLALFAYLGRESRLFLSRHNIKDIDEQIKDFISYLECGILFAYNEFSTLSVYQLLMEVIIDEIGWLDLFAAHNCPLGEDRRRSKHPLQAEKEIILYAVFTTCYDIISGFAHYSSSTQLTLDSELLEFLLHSQGLLSMCLEDYWAAYDKTGDPPKRGERNRPDSTPPFLIKGTKNSSLIMDAWQPPDALRYRERDKQSSSLTRDTSSSHSQAKTLCDLGSTAASKSIQQNFLKRSAMKLVAASVDVWMGTQLLFVDISDTLRFLGKKLCGHKVTKRERKKIQRTIADTAMLIPITILMLIPVSAVGHAAMLAAIKRYIPCLIPSPFSEERLDLVKQLKRTKKMEVKRTNIEEPTTKVV</sequence>
<dbReference type="PANTHER" id="PTHR14009:SF34">
    <property type="entry name" value="LETM1 RBD DOMAIN-CONTAINING PROTEIN"/>
    <property type="match status" value="1"/>
</dbReference>
<dbReference type="InterPro" id="IPR044202">
    <property type="entry name" value="LETM1/MDM38-like"/>
</dbReference>
<evidence type="ECO:0000313" key="4">
    <source>
        <dbReference type="Proteomes" id="UP000231279"/>
    </source>
</evidence>
<organism evidence="3 4">
    <name type="scientific">Handroanthus impetiginosus</name>
    <dbReference type="NCBI Taxonomy" id="429701"/>
    <lineage>
        <taxon>Eukaryota</taxon>
        <taxon>Viridiplantae</taxon>
        <taxon>Streptophyta</taxon>
        <taxon>Embryophyta</taxon>
        <taxon>Tracheophyta</taxon>
        <taxon>Spermatophyta</taxon>
        <taxon>Magnoliopsida</taxon>
        <taxon>eudicotyledons</taxon>
        <taxon>Gunneridae</taxon>
        <taxon>Pentapetalae</taxon>
        <taxon>asterids</taxon>
        <taxon>lamiids</taxon>
        <taxon>Lamiales</taxon>
        <taxon>Bignoniaceae</taxon>
        <taxon>Crescentiina</taxon>
        <taxon>Tabebuia alliance</taxon>
        <taxon>Handroanthus</taxon>
    </lineage>
</organism>
<reference evidence="4" key="1">
    <citation type="journal article" date="2018" name="Gigascience">
        <title>Genome assembly of the Pink Ipe (Handroanthus impetiginosus, Bignoniaceae), a highly valued, ecologically keystone Neotropical timber forest tree.</title>
        <authorList>
            <person name="Silva-Junior O.B."/>
            <person name="Grattapaglia D."/>
            <person name="Novaes E."/>
            <person name="Collevatti R.G."/>
        </authorList>
    </citation>
    <scope>NUCLEOTIDE SEQUENCE [LARGE SCALE GENOMIC DNA]</scope>
    <source>
        <strain evidence="4">cv. UFG-1</strain>
    </source>
</reference>
<dbReference type="GO" id="GO:0005743">
    <property type="term" value="C:mitochondrial inner membrane"/>
    <property type="evidence" value="ECO:0007669"/>
    <property type="project" value="InterPro"/>
</dbReference>
<feature type="compositionally biased region" description="Basic and acidic residues" evidence="1">
    <location>
        <begin position="506"/>
        <end position="517"/>
    </location>
</feature>
<name>A0A2G9HTV8_9LAMI</name>
<dbReference type="GO" id="GO:0030003">
    <property type="term" value="P:intracellular monoatomic cation homeostasis"/>
    <property type="evidence" value="ECO:0007669"/>
    <property type="project" value="TreeGrafter"/>
</dbReference>
<dbReference type="EMBL" id="NKXS01001035">
    <property type="protein sequence ID" value="PIN20957.1"/>
    <property type="molecule type" value="Genomic_DNA"/>
</dbReference>
<proteinExistence type="predicted"/>
<dbReference type="PANTHER" id="PTHR14009">
    <property type="entry name" value="LEUCINE ZIPPER-EF-HAND CONTAINING TRANSMEMBRANE PROTEIN"/>
    <property type="match status" value="1"/>
</dbReference>
<dbReference type="AlphaFoldDB" id="A0A2G9HTV8"/>
<keyword evidence="4" id="KW-1185">Reference proteome</keyword>
<gene>
    <name evidence="3" type="ORF">CDL12_06352</name>
</gene>
<feature type="transmembrane region" description="Helical" evidence="2">
    <location>
        <begin position="645"/>
        <end position="669"/>
    </location>
</feature>
<accession>A0A2G9HTV8</accession>
<keyword evidence="2" id="KW-0472">Membrane</keyword>
<dbReference type="STRING" id="429701.A0A2G9HTV8"/>